<keyword evidence="2" id="KW-0808">Transferase</keyword>
<feature type="transmembrane region" description="Helical" evidence="1">
    <location>
        <begin position="60"/>
        <end position="77"/>
    </location>
</feature>
<dbReference type="Proteomes" id="UP000001916">
    <property type="component" value="Chromosome"/>
</dbReference>
<gene>
    <name evidence="2" type="ordered locus">Mesil_2024</name>
</gene>
<evidence type="ECO:0000256" key="1">
    <source>
        <dbReference type="SAM" id="Phobius"/>
    </source>
</evidence>
<evidence type="ECO:0000313" key="3">
    <source>
        <dbReference type="Proteomes" id="UP000001916"/>
    </source>
</evidence>
<proteinExistence type="predicted"/>
<organism evidence="2 3">
    <name type="scientific">Allomeiothermus silvanus (strain ATCC 700542 / DSM 9946 / NBRC 106475 / NCIMB 13440 / VI-R2)</name>
    <name type="common">Thermus silvanus</name>
    <dbReference type="NCBI Taxonomy" id="526227"/>
    <lineage>
        <taxon>Bacteria</taxon>
        <taxon>Thermotogati</taxon>
        <taxon>Deinococcota</taxon>
        <taxon>Deinococci</taxon>
        <taxon>Thermales</taxon>
        <taxon>Thermaceae</taxon>
        <taxon>Allomeiothermus</taxon>
    </lineage>
</organism>
<dbReference type="HOGENOM" id="CLU_2601926_0_0_0"/>
<keyword evidence="3" id="KW-1185">Reference proteome</keyword>
<evidence type="ECO:0000313" key="2">
    <source>
        <dbReference type="EMBL" id="ADH63896.1"/>
    </source>
</evidence>
<keyword evidence="1" id="KW-1133">Transmembrane helix</keyword>
<dbReference type="KEGG" id="msv:Mesil_2024"/>
<protein>
    <submittedName>
        <fullName evidence="2">Glycosyl transferase family 39</fullName>
    </submittedName>
</protein>
<feature type="transmembrane region" description="Helical" evidence="1">
    <location>
        <begin position="31"/>
        <end position="51"/>
    </location>
</feature>
<reference evidence="2 3" key="1">
    <citation type="journal article" date="2010" name="Stand. Genomic Sci.">
        <title>Complete genome sequence of Meiothermus silvanus type strain (VI-R2).</title>
        <authorList>
            <person name="Sikorski J."/>
            <person name="Tindall B.J."/>
            <person name="Lowry S."/>
            <person name="Lucas S."/>
            <person name="Nolan M."/>
            <person name="Copeland A."/>
            <person name="Glavina Del Rio T."/>
            <person name="Tice H."/>
            <person name="Cheng J.F."/>
            <person name="Han C."/>
            <person name="Pitluck S."/>
            <person name="Liolios K."/>
            <person name="Ivanova N."/>
            <person name="Mavromatis K."/>
            <person name="Mikhailova N."/>
            <person name="Pati A."/>
            <person name="Goodwin L."/>
            <person name="Chen A."/>
            <person name="Palaniappan K."/>
            <person name="Land M."/>
            <person name="Hauser L."/>
            <person name="Chang Y.J."/>
            <person name="Jeffries C.D."/>
            <person name="Rohde M."/>
            <person name="Goker M."/>
            <person name="Woyke T."/>
            <person name="Bristow J."/>
            <person name="Eisen J.A."/>
            <person name="Markowitz V."/>
            <person name="Hugenholtz P."/>
            <person name="Kyrpides N.C."/>
            <person name="Klenk H.P."/>
            <person name="Lapidus A."/>
        </authorList>
    </citation>
    <scope>NUCLEOTIDE SEQUENCE [LARGE SCALE GENOMIC DNA]</scope>
    <source>
        <strain evidence="3">ATCC 700542 / DSM 9946 / VI-R2</strain>
    </source>
</reference>
<accession>D7BH43</accession>
<keyword evidence="1" id="KW-0812">Transmembrane</keyword>
<name>D7BH43_ALLS1</name>
<keyword evidence="1" id="KW-0472">Membrane</keyword>
<sequence>MGQWVALVVWQTALAQGQNRGLGLVFQQLSALLFTLALGFAVVGGLVYILASQGAANRRWAYLLWAMGATLFVLGWTQR</sequence>
<dbReference type="GO" id="GO:0016740">
    <property type="term" value="F:transferase activity"/>
    <property type="evidence" value="ECO:0007669"/>
    <property type="project" value="UniProtKB-KW"/>
</dbReference>
<dbReference type="STRING" id="526227.Mesil_2024"/>
<dbReference type="EMBL" id="CP002042">
    <property type="protein sequence ID" value="ADH63896.1"/>
    <property type="molecule type" value="Genomic_DNA"/>
</dbReference>
<dbReference type="AlphaFoldDB" id="D7BH43"/>